<protein>
    <submittedName>
        <fullName evidence="1">Uncharacterized protein</fullName>
    </submittedName>
</protein>
<accession>A0A4Y2A1D2</accession>
<organism evidence="1 2">
    <name type="scientific">Araneus ventricosus</name>
    <name type="common">Orbweaver spider</name>
    <name type="synonym">Epeira ventricosa</name>
    <dbReference type="NCBI Taxonomy" id="182803"/>
    <lineage>
        <taxon>Eukaryota</taxon>
        <taxon>Metazoa</taxon>
        <taxon>Ecdysozoa</taxon>
        <taxon>Arthropoda</taxon>
        <taxon>Chelicerata</taxon>
        <taxon>Arachnida</taxon>
        <taxon>Araneae</taxon>
        <taxon>Araneomorphae</taxon>
        <taxon>Entelegynae</taxon>
        <taxon>Araneoidea</taxon>
        <taxon>Araneidae</taxon>
        <taxon>Araneus</taxon>
    </lineage>
</organism>
<dbReference type="Proteomes" id="UP000499080">
    <property type="component" value="Unassembled WGS sequence"/>
</dbReference>
<evidence type="ECO:0000313" key="1">
    <source>
        <dbReference type="EMBL" id="GBL73543.1"/>
    </source>
</evidence>
<dbReference type="EMBL" id="BGPR01000003">
    <property type="protein sequence ID" value="GBL73543.1"/>
    <property type="molecule type" value="Genomic_DNA"/>
</dbReference>
<gene>
    <name evidence="1" type="ORF">AVEN_159522_1</name>
</gene>
<reference evidence="1 2" key="1">
    <citation type="journal article" date="2019" name="Sci. Rep.">
        <title>Orb-weaving spider Araneus ventricosus genome elucidates the spidroin gene catalogue.</title>
        <authorList>
            <person name="Kono N."/>
            <person name="Nakamura H."/>
            <person name="Ohtoshi R."/>
            <person name="Moran D.A.P."/>
            <person name="Shinohara A."/>
            <person name="Yoshida Y."/>
            <person name="Fujiwara M."/>
            <person name="Mori M."/>
            <person name="Tomita M."/>
            <person name="Arakawa K."/>
        </authorList>
    </citation>
    <scope>NUCLEOTIDE SEQUENCE [LARGE SCALE GENOMIC DNA]</scope>
</reference>
<sequence length="111" mass="12483">MVILNPSPSVTIVRLTKERLSLNHFPLYYRGNAHLFPLCLSKLLKPRSNGVWLGQTSSRSRFVLVVGGIRTVASFLRRVVCKYLGSTRVNGCNPNSNFSLQQACNKFDVTR</sequence>
<evidence type="ECO:0000313" key="2">
    <source>
        <dbReference type="Proteomes" id="UP000499080"/>
    </source>
</evidence>
<dbReference type="AlphaFoldDB" id="A0A4Y2A1D2"/>
<name>A0A4Y2A1D2_ARAVE</name>
<keyword evidence="2" id="KW-1185">Reference proteome</keyword>
<comment type="caution">
    <text evidence="1">The sequence shown here is derived from an EMBL/GenBank/DDBJ whole genome shotgun (WGS) entry which is preliminary data.</text>
</comment>
<proteinExistence type="predicted"/>